<feature type="region of interest" description="Disordered" evidence="1">
    <location>
        <begin position="30"/>
        <end position="93"/>
    </location>
</feature>
<evidence type="ECO:0000313" key="2">
    <source>
        <dbReference type="EMBL" id="MBB3040198.1"/>
    </source>
</evidence>
<accession>A0A839RVC4</accession>
<evidence type="ECO:0000313" key="3">
    <source>
        <dbReference type="Proteomes" id="UP000567922"/>
    </source>
</evidence>
<feature type="compositionally biased region" description="Low complexity" evidence="1">
    <location>
        <begin position="44"/>
        <end position="56"/>
    </location>
</feature>
<dbReference type="EMBL" id="JACHWS010000011">
    <property type="protein sequence ID" value="MBB3040198.1"/>
    <property type="molecule type" value="Genomic_DNA"/>
</dbReference>
<dbReference type="AlphaFoldDB" id="A0A839RVC4"/>
<gene>
    <name evidence="2" type="ORF">FHU29_004693</name>
</gene>
<feature type="compositionally biased region" description="Basic residues" evidence="1">
    <location>
        <begin position="83"/>
        <end position="93"/>
    </location>
</feature>
<keyword evidence="3" id="KW-1185">Reference proteome</keyword>
<name>A0A839RVC4_9ACTN</name>
<feature type="compositionally biased region" description="Basic and acidic residues" evidence="1">
    <location>
        <begin position="61"/>
        <end position="72"/>
    </location>
</feature>
<evidence type="ECO:0000256" key="1">
    <source>
        <dbReference type="SAM" id="MobiDB-lite"/>
    </source>
</evidence>
<reference evidence="2 3" key="1">
    <citation type="submission" date="2020-08" db="EMBL/GenBank/DDBJ databases">
        <title>Sequencing the genomes of 1000 actinobacteria strains.</title>
        <authorList>
            <person name="Klenk H.-P."/>
        </authorList>
    </citation>
    <scope>NUCLEOTIDE SEQUENCE [LARGE SCALE GENOMIC DNA]</scope>
    <source>
        <strain evidence="2 3">DSM 45258</strain>
    </source>
</reference>
<dbReference type="Proteomes" id="UP000567922">
    <property type="component" value="Unassembled WGS sequence"/>
</dbReference>
<sequence>MTVAAPSGSRKRSKGWPAALLALILIVPGSGVASGQPTTVPDEAAATTASTASPTPADLPEGERSATVEGQRDSSTQTENARAHRSCTHNRAC</sequence>
<protein>
    <submittedName>
        <fullName evidence="2">Uncharacterized protein</fullName>
    </submittedName>
</protein>
<comment type="caution">
    <text evidence="2">The sequence shown here is derived from an EMBL/GenBank/DDBJ whole genome shotgun (WGS) entry which is preliminary data.</text>
</comment>
<organism evidence="2 3">
    <name type="scientific">Hoyosella altamirensis</name>
    <dbReference type="NCBI Taxonomy" id="616997"/>
    <lineage>
        <taxon>Bacteria</taxon>
        <taxon>Bacillati</taxon>
        <taxon>Actinomycetota</taxon>
        <taxon>Actinomycetes</taxon>
        <taxon>Mycobacteriales</taxon>
        <taxon>Hoyosellaceae</taxon>
        <taxon>Hoyosella</taxon>
    </lineage>
</organism>
<proteinExistence type="predicted"/>